<reference evidence="2 3" key="1">
    <citation type="submission" date="2019-04" db="EMBL/GenBank/DDBJ databases">
        <title>Draft genome of the big-headed turtle Platysternon megacephalum.</title>
        <authorList>
            <person name="Gong S."/>
        </authorList>
    </citation>
    <scope>NUCLEOTIDE SEQUENCE [LARGE SCALE GENOMIC DNA]</scope>
    <source>
        <strain evidence="2">DO16091913</strain>
        <tissue evidence="2">Muscle</tissue>
    </source>
</reference>
<evidence type="ECO:0000313" key="2">
    <source>
        <dbReference type="EMBL" id="TFJ99131.1"/>
    </source>
</evidence>
<protein>
    <submittedName>
        <fullName evidence="2">Chordin</fullName>
    </submittedName>
</protein>
<reference evidence="2 3" key="2">
    <citation type="submission" date="2019-04" db="EMBL/GenBank/DDBJ databases">
        <title>The genome sequence of big-headed turtle.</title>
        <authorList>
            <person name="Gong S."/>
        </authorList>
    </citation>
    <scope>NUCLEOTIDE SEQUENCE [LARGE SCALE GENOMIC DNA]</scope>
    <source>
        <strain evidence="2">DO16091913</strain>
        <tissue evidence="2">Muscle</tissue>
    </source>
</reference>
<dbReference type="AlphaFoldDB" id="A0A4D9DS35"/>
<proteinExistence type="predicted"/>
<evidence type="ECO:0000256" key="1">
    <source>
        <dbReference type="SAM" id="MobiDB-lite"/>
    </source>
</evidence>
<name>A0A4D9DS35_9SAUR</name>
<feature type="compositionally biased region" description="Low complexity" evidence="1">
    <location>
        <begin position="184"/>
        <end position="201"/>
    </location>
</feature>
<comment type="caution">
    <text evidence="2">The sequence shown here is derived from an EMBL/GenBank/DDBJ whole genome shotgun (WGS) entry which is preliminary data.</text>
</comment>
<keyword evidence="3" id="KW-1185">Reference proteome</keyword>
<organism evidence="2 3">
    <name type="scientific">Platysternon megacephalum</name>
    <name type="common">big-headed turtle</name>
    <dbReference type="NCBI Taxonomy" id="55544"/>
    <lineage>
        <taxon>Eukaryota</taxon>
        <taxon>Metazoa</taxon>
        <taxon>Chordata</taxon>
        <taxon>Craniata</taxon>
        <taxon>Vertebrata</taxon>
        <taxon>Euteleostomi</taxon>
        <taxon>Archelosauria</taxon>
        <taxon>Testudinata</taxon>
        <taxon>Testudines</taxon>
        <taxon>Cryptodira</taxon>
        <taxon>Durocryptodira</taxon>
        <taxon>Testudinoidea</taxon>
        <taxon>Platysternidae</taxon>
        <taxon>Platysternon</taxon>
    </lineage>
</organism>
<sequence>MSLLGTGSFSRAQGANGPQGLSAPGLGKCLCARNMSAHLPAAMETGLGGVTLLRGPALPALVRSQLLEYGDQLFQVRGALKARGRGGLGAGGREGPIAWLLHWCQRDGRHPPAPGIVIYTWAEWVTIAPRPGFSSSPHGGSHLHAVCTGVNGRARGQEGGAGSRGFLLQLHSSPFRCSQVPSPLSPSLSYAPQRCRPSPSQRQREGHPQLQPWCVPTLAFRPGC</sequence>
<gene>
    <name evidence="2" type="ORF">DR999_PMT18871</name>
</gene>
<accession>A0A4D9DS35</accession>
<dbReference type="EMBL" id="QXTE01000348">
    <property type="protein sequence ID" value="TFJ99131.1"/>
    <property type="molecule type" value="Genomic_DNA"/>
</dbReference>
<feature type="region of interest" description="Disordered" evidence="1">
    <location>
        <begin position="184"/>
        <end position="208"/>
    </location>
</feature>
<evidence type="ECO:0000313" key="3">
    <source>
        <dbReference type="Proteomes" id="UP000297703"/>
    </source>
</evidence>
<dbReference type="Proteomes" id="UP000297703">
    <property type="component" value="Unassembled WGS sequence"/>
</dbReference>